<evidence type="ECO:0000256" key="2">
    <source>
        <dbReference type="SAM" id="SignalP"/>
    </source>
</evidence>
<accession>A0A915DDR6</accession>
<evidence type="ECO:0000313" key="3">
    <source>
        <dbReference type="Proteomes" id="UP000887574"/>
    </source>
</evidence>
<organism evidence="3 4">
    <name type="scientific">Ditylenchus dipsaci</name>
    <dbReference type="NCBI Taxonomy" id="166011"/>
    <lineage>
        <taxon>Eukaryota</taxon>
        <taxon>Metazoa</taxon>
        <taxon>Ecdysozoa</taxon>
        <taxon>Nematoda</taxon>
        <taxon>Chromadorea</taxon>
        <taxon>Rhabditida</taxon>
        <taxon>Tylenchina</taxon>
        <taxon>Tylenchomorpha</taxon>
        <taxon>Sphaerularioidea</taxon>
        <taxon>Anguinidae</taxon>
        <taxon>Anguininae</taxon>
        <taxon>Ditylenchus</taxon>
    </lineage>
</organism>
<dbReference type="Proteomes" id="UP000887574">
    <property type="component" value="Unplaced"/>
</dbReference>
<feature type="signal peptide" evidence="2">
    <location>
        <begin position="1"/>
        <end position="25"/>
    </location>
</feature>
<dbReference type="WBParaSite" id="jg18539.2">
    <property type="protein sequence ID" value="jg18539.2"/>
    <property type="gene ID" value="jg18539"/>
</dbReference>
<keyword evidence="2" id="KW-0732">Signal</keyword>
<feature type="chain" id="PRO_5038076999" evidence="2">
    <location>
        <begin position="26"/>
        <end position="126"/>
    </location>
</feature>
<evidence type="ECO:0000256" key="1">
    <source>
        <dbReference type="SAM" id="MobiDB-lite"/>
    </source>
</evidence>
<reference evidence="4" key="1">
    <citation type="submission" date="2022-11" db="UniProtKB">
        <authorList>
            <consortium name="WormBaseParasite"/>
        </authorList>
    </citation>
    <scope>IDENTIFICATION</scope>
</reference>
<keyword evidence="3" id="KW-1185">Reference proteome</keyword>
<name>A0A915DDR6_9BILA</name>
<protein>
    <submittedName>
        <fullName evidence="4">Uncharacterized protein</fullName>
    </submittedName>
</protein>
<sequence>MLFFYKTSILLFLAILSILLLVIFALPGEPTKALVEEKRVDETETPTKSVSSSEKDLPDTTNAKAIKPSKKGNVVDLTVFMEAQCPDTTGFIKRRVNVTVVPFGKRIVLGKNKTTSHVSATWCGRV</sequence>
<evidence type="ECO:0000313" key="4">
    <source>
        <dbReference type="WBParaSite" id="jg18539.2"/>
    </source>
</evidence>
<feature type="region of interest" description="Disordered" evidence="1">
    <location>
        <begin position="35"/>
        <end position="63"/>
    </location>
</feature>
<proteinExistence type="predicted"/>
<dbReference type="AlphaFoldDB" id="A0A915DDR6"/>